<keyword evidence="3" id="KW-0479">Metal-binding</keyword>
<dbReference type="PANTHER" id="PTHR32120">
    <property type="entry name" value="SMALL RIBOSOMAL SUBUNIT BIOGENESIS GTPASE RSGA"/>
    <property type="match status" value="1"/>
</dbReference>
<keyword evidence="8" id="KW-1185">Reference proteome</keyword>
<evidence type="ECO:0000259" key="6">
    <source>
        <dbReference type="PROSITE" id="PS51721"/>
    </source>
</evidence>
<keyword evidence="2 3" id="KW-0342">GTP-binding</keyword>
<dbReference type="Gene3D" id="3.40.50.300">
    <property type="entry name" value="P-loop containing nucleotide triphosphate hydrolases"/>
    <property type="match status" value="1"/>
</dbReference>
<keyword evidence="3" id="KW-0699">rRNA-binding</keyword>
<feature type="binding site" evidence="3">
    <location>
        <position position="297"/>
    </location>
    <ligand>
        <name>Zn(2+)</name>
        <dbReference type="ChEBI" id="CHEBI:29105"/>
    </ligand>
</feature>
<dbReference type="RefSeq" id="WP_313272838.1">
    <property type="nucleotide sequence ID" value="NZ_JASXSX010000001.1"/>
</dbReference>
<keyword evidence="3" id="KW-0694">RNA-binding</keyword>
<sequence length="348" mass="37672">MSRRDIGTDDPRVRVRPGRGSRPRTKRRPDYSDRPLGRVIAVDRGRYHVNMDTGERVIAVKAREIARGGIVTGDRVRLTGDLTGRKDTLGRIVLVEPRTTTLRRSGEDADAHAQKVMVANADTMVLVTAMADPPVRPGFIDRCLVAAFDAGLTPVVCLTKADLGDPDNVAALCEALDVETVQTSTDTHHPTHAGIEQLRQRLATHVSVFIGHSGVGKSTLINALVPQAQRQTGDVNAVTGRGRHTSTNVVAFPLAPSGLVIDTPGVRGFGLAHVDPADVIRAFADLDAATSNCPRGCDHRVGAPECGLDQWITQAPTQEEQRMRAVRVASVRRLLESLKKAQENPWEN</sequence>
<dbReference type="PROSITE" id="PS50936">
    <property type="entry name" value="ENGC_GTPASE"/>
    <property type="match status" value="1"/>
</dbReference>
<dbReference type="Proteomes" id="UP001247542">
    <property type="component" value="Unassembled WGS sequence"/>
</dbReference>
<keyword evidence="3" id="KW-0690">Ribosome biogenesis</keyword>
<dbReference type="SUPFAM" id="SSF52540">
    <property type="entry name" value="P-loop containing nucleoside triphosphate hydrolases"/>
    <property type="match status" value="1"/>
</dbReference>
<evidence type="ECO:0000259" key="5">
    <source>
        <dbReference type="PROSITE" id="PS50936"/>
    </source>
</evidence>
<dbReference type="InterPro" id="IPR030378">
    <property type="entry name" value="G_CP_dom"/>
</dbReference>
<dbReference type="CDD" id="cd01854">
    <property type="entry name" value="YjeQ_EngC"/>
    <property type="match status" value="1"/>
</dbReference>
<dbReference type="EC" id="3.6.1.-" evidence="3"/>
<evidence type="ECO:0000256" key="1">
    <source>
        <dbReference type="ARBA" id="ARBA00022741"/>
    </source>
</evidence>
<evidence type="ECO:0000256" key="4">
    <source>
        <dbReference type="SAM" id="MobiDB-lite"/>
    </source>
</evidence>
<dbReference type="HAMAP" id="MF_01820">
    <property type="entry name" value="GTPase_RsgA"/>
    <property type="match status" value="1"/>
</dbReference>
<feature type="binding site" evidence="3">
    <location>
        <position position="299"/>
    </location>
    <ligand>
        <name>Zn(2+)</name>
        <dbReference type="ChEBI" id="CHEBI:29105"/>
    </ligand>
</feature>
<comment type="similarity">
    <text evidence="3">Belongs to the TRAFAC class YlqF/YawG GTPase family. RsgA subfamily.</text>
</comment>
<dbReference type="EMBL" id="JASXSX010000001">
    <property type="protein sequence ID" value="MDT3767358.1"/>
    <property type="molecule type" value="Genomic_DNA"/>
</dbReference>
<protein>
    <recommendedName>
        <fullName evidence="3">Small ribosomal subunit biogenesis GTPase RsgA</fullName>
        <ecNumber evidence="3">3.6.1.-</ecNumber>
    </recommendedName>
</protein>
<feature type="compositionally biased region" description="Basic and acidic residues" evidence="4">
    <location>
        <begin position="1"/>
        <end position="13"/>
    </location>
</feature>
<dbReference type="PANTHER" id="PTHR32120:SF11">
    <property type="entry name" value="SMALL RIBOSOMAL SUBUNIT BIOGENESIS GTPASE RSGA 1, MITOCHONDRIAL-RELATED"/>
    <property type="match status" value="1"/>
</dbReference>
<comment type="function">
    <text evidence="3">One of several proteins that assist in the late maturation steps of the functional core of the 30S ribosomal subunit. Helps release RbfA from mature subunits. May play a role in the assembly of ribosomal proteins into the subunit. Circularly permuted GTPase that catalyzes slow GTP hydrolysis, GTPase activity is stimulated by the 30S ribosomal subunit.</text>
</comment>
<accession>A0ABU3IAW5</accession>
<evidence type="ECO:0000313" key="8">
    <source>
        <dbReference type="Proteomes" id="UP001247542"/>
    </source>
</evidence>
<feature type="binding site" evidence="3">
    <location>
        <position position="306"/>
    </location>
    <ligand>
        <name>Zn(2+)</name>
        <dbReference type="ChEBI" id="CHEBI:29105"/>
    </ligand>
</feature>
<feature type="binding site" evidence="3">
    <location>
        <begin position="211"/>
        <end position="219"/>
    </location>
    <ligand>
        <name>GTP</name>
        <dbReference type="ChEBI" id="CHEBI:37565"/>
    </ligand>
</feature>
<dbReference type="InterPro" id="IPR027417">
    <property type="entry name" value="P-loop_NTPase"/>
</dbReference>
<dbReference type="PROSITE" id="PS51721">
    <property type="entry name" value="G_CP"/>
    <property type="match status" value="1"/>
</dbReference>
<comment type="subunit">
    <text evidence="3">Monomer. Associates with 30S ribosomal subunit, binds 16S rRNA.</text>
</comment>
<feature type="binding site" evidence="3">
    <location>
        <begin position="159"/>
        <end position="162"/>
    </location>
    <ligand>
        <name>GTP</name>
        <dbReference type="ChEBI" id="CHEBI:37565"/>
    </ligand>
</feature>
<feature type="domain" description="EngC GTPase" evidence="5">
    <location>
        <begin position="119"/>
        <end position="267"/>
    </location>
</feature>
<comment type="subcellular location">
    <subcellularLocation>
        <location evidence="3">Cytoplasm</location>
    </subcellularLocation>
</comment>
<evidence type="ECO:0000256" key="2">
    <source>
        <dbReference type="ARBA" id="ARBA00023134"/>
    </source>
</evidence>
<proteinExistence type="inferred from homology"/>
<evidence type="ECO:0000256" key="3">
    <source>
        <dbReference type="HAMAP-Rule" id="MF_01820"/>
    </source>
</evidence>
<name>A0ABU3IAW5_9ACTO</name>
<feature type="region of interest" description="Disordered" evidence="4">
    <location>
        <begin position="1"/>
        <end position="34"/>
    </location>
</feature>
<organism evidence="7 8">
    <name type="scientific">Gleimia hominis</name>
    <dbReference type="NCBI Taxonomy" id="595468"/>
    <lineage>
        <taxon>Bacteria</taxon>
        <taxon>Bacillati</taxon>
        <taxon>Actinomycetota</taxon>
        <taxon>Actinomycetes</taxon>
        <taxon>Actinomycetales</taxon>
        <taxon>Actinomycetaceae</taxon>
        <taxon>Gleimia</taxon>
    </lineage>
</organism>
<keyword evidence="3" id="KW-0378">Hydrolase</keyword>
<keyword evidence="3" id="KW-0963">Cytoplasm</keyword>
<keyword evidence="3" id="KW-0862">Zinc</keyword>
<dbReference type="InterPro" id="IPR010914">
    <property type="entry name" value="RsgA_GTPase_dom"/>
</dbReference>
<feature type="binding site" evidence="3">
    <location>
        <position position="293"/>
    </location>
    <ligand>
        <name>Zn(2+)</name>
        <dbReference type="ChEBI" id="CHEBI:29105"/>
    </ligand>
</feature>
<dbReference type="NCBIfam" id="TIGR00157">
    <property type="entry name" value="ribosome small subunit-dependent GTPase A"/>
    <property type="match status" value="1"/>
</dbReference>
<feature type="compositionally biased region" description="Basic residues" evidence="4">
    <location>
        <begin position="14"/>
        <end position="27"/>
    </location>
</feature>
<evidence type="ECO:0000313" key="7">
    <source>
        <dbReference type="EMBL" id="MDT3767358.1"/>
    </source>
</evidence>
<dbReference type="Pfam" id="PF03193">
    <property type="entry name" value="RsgA_GTPase"/>
    <property type="match status" value="1"/>
</dbReference>
<comment type="caution">
    <text evidence="7">The sequence shown here is derived from an EMBL/GenBank/DDBJ whole genome shotgun (WGS) entry which is preliminary data.</text>
</comment>
<dbReference type="InterPro" id="IPR004881">
    <property type="entry name" value="Ribosome_biogen_GTPase_RsgA"/>
</dbReference>
<feature type="domain" description="CP-type G" evidence="6">
    <location>
        <begin position="110"/>
        <end position="269"/>
    </location>
</feature>
<reference evidence="7 8" key="1">
    <citation type="submission" date="2023-06" db="EMBL/GenBank/DDBJ databases">
        <title>Draft genome sequence of Gleimia hominis type strain CCUG 57540T.</title>
        <authorList>
            <person name="Salva-Serra F."/>
            <person name="Cardew S."/>
            <person name="Jensie Markopoulos S."/>
            <person name="Ohlen M."/>
            <person name="Inganas E."/>
            <person name="Svensson-Stadler L."/>
            <person name="Moore E.R.B."/>
        </authorList>
    </citation>
    <scope>NUCLEOTIDE SEQUENCE [LARGE SCALE GENOMIC DNA]</scope>
    <source>
        <strain evidence="7 8">CCUG 57540</strain>
    </source>
</reference>
<comment type="cofactor">
    <cofactor evidence="3">
        <name>Zn(2+)</name>
        <dbReference type="ChEBI" id="CHEBI:29105"/>
    </cofactor>
    <text evidence="3">Binds 1 zinc ion per subunit.</text>
</comment>
<gene>
    <name evidence="3 7" type="primary">rsgA</name>
    <name evidence="7" type="ORF">QS713_04665</name>
</gene>
<keyword evidence="1 3" id="KW-0547">Nucleotide-binding</keyword>